<keyword evidence="3" id="KW-0285">Flavoprotein</keyword>
<gene>
    <name evidence="5" type="ORF">BJ212DRAFT_1299470</name>
</gene>
<dbReference type="SUPFAM" id="SSF51905">
    <property type="entry name" value="FAD/NAD(P)-binding domain"/>
    <property type="match status" value="1"/>
</dbReference>
<protein>
    <recommendedName>
        <fullName evidence="4">Glucose-methanol-choline oxidoreductase N-terminal domain-containing protein</fullName>
    </recommendedName>
</protein>
<keyword evidence="3" id="KW-0274">FAD</keyword>
<proteinExistence type="inferred from homology"/>
<dbReference type="OrthoDB" id="269227at2759"/>
<feature type="domain" description="Glucose-methanol-choline oxidoreductase N-terminal" evidence="4">
    <location>
        <begin position="277"/>
        <end position="291"/>
    </location>
</feature>
<dbReference type="RefSeq" id="XP_041193270.1">
    <property type="nucleotide sequence ID" value="XM_041332870.1"/>
</dbReference>
<dbReference type="InterPro" id="IPR000172">
    <property type="entry name" value="GMC_OxRdtase_N"/>
</dbReference>
<dbReference type="Pfam" id="PF05199">
    <property type="entry name" value="GMC_oxred_C"/>
    <property type="match status" value="1"/>
</dbReference>
<dbReference type="PANTHER" id="PTHR11552:SF78">
    <property type="entry name" value="GLUCOSE-METHANOL-CHOLINE OXIDOREDUCTASE N-TERMINAL DOMAIN-CONTAINING PROTEIN"/>
    <property type="match status" value="1"/>
</dbReference>
<feature type="binding site" evidence="3">
    <location>
        <position position="234"/>
    </location>
    <ligand>
        <name>FAD</name>
        <dbReference type="ChEBI" id="CHEBI:57692"/>
    </ligand>
</feature>
<comment type="cofactor">
    <cofactor evidence="1 3">
        <name>FAD</name>
        <dbReference type="ChEBI" id="CHEBI:57692"/>
    </cofactor>
</comment>
<evidence type="ECO:0000259" key="4">
    <source>
        <dbReference type="PROSITE" id="PS00624"/>
    </source>
</evidence>
<dbReference type="Gene3D" id="3.50.50.60">
    <property type="entry name" value="FAD/NAD(P)-binding domain"/>
    <property type="match status" value="1"/>
</dbReference>
<dbReference type="Proteomes" id="UP000807769">
    <property type="component" value="Unassembled WGS sequence"/>
</dbReference>
<dbReference type="AlphaFoldDB" id="A0A9P7JDT0"/>
<comment type="similarity">
    <text evidence="2">Belongs to the GMC oxidoreductase family.</text>
</comment>
<dbReference type="InterPro" id="IPR007867">
    <property type="entry name" value="GMC_OxRtase_C"/>
</dbReference>
<dbReference type="SUPFAM" id="SSF54373">
    <property type="entry name" value="FAD-linked reductases, C-terminal domain"/>
    <property type="match status" value="1"/>
</dbReference>
<dbReference type="PROSITE" id="PS00624">
    <property type="entry name" value="GMC_OXRED_2"/>
    <property type="match status" value="1"/>
</dbReference>
<comment type="caution">
    <text evidence="5">The sequence shown here is derived from an EMBL/GenBank/DDBJ whole genome shotgun (WGS) entry which is preliminary data.</text>
</comment>
<evidence type="ECO:0000256" key="3">
    <source>
        <dbReference type="PIRSR" id="PIRSR000137-2"/>
    </source>
</evidence>
<dbReference type="EMBL" id="JABBWG010000015">
    <property type="protein sequence ID" value="KAG1816710.1"/>
    <property type="molecule type" value="Genomic_DNA"/>
</dbReference>
<sequence>MLFLLEASNTSCIDGDSLCITLYHGSGGTTACVVAGRLAAWDPSLSILILEGGQHTLNQAAHVQPYRFPSHLAPTSTTMTHNVGNPSPHLNGRAPIVQCAHCIGGGSSLWFTLVRLPQILTDWGADGWESKNLIPLMKKLETYEVQPNRPTHGYSGPIKVSSGRCKLGASEEFIRVGTKYHKRPYVEDTDDLETCNTYKRYVDGTTGRRSDAAHHYVYNQAHNPNLQIWVEKRVKRVIFENKRAVGVEFTSDPVSCPDTGRSSSVVRASKLVVVSAGAFGSPAILERSGIGAEAILKRCDIQQLGQQITTSSSFHTLLLTELLLWTPYGMGKRVLSRHFSGSDAKIKWRPDDDELRAMGSAFQPRWKKFFQDYPDKAVAIFSISEGYAGALLSSLPPRNYLVAFYFTLYPASAGSVHIKLDENGQEGIDFNTGFLDDPSDIVPLNFGYKKMREIFRRMPSYRGEVPATHPYFPEGSAAVCGETTGPVNLNAPDLIYTAEDDEAIDRYHRDRVLSTWHSLGTCAMKPRADQGVVDARLNVYGVTNLKVADMSIAPKNVGTNTYSTALLIGEKAAMIIADELGIECRPYRMIMSMYFMCRSLMPMFQNCEDNIWIANYYLLARISTLLTLSFHTHFACRLRIFEFDPGPALNLDFSAWNHGPHGIKLLDSYQLIHEYNASCDFDVCKG</sequence>
<dbReference type="InterPro" id="IPR036188">
    <property type="entry name" value="FAD/NAD-bd_sf"/>
</dbReference>
<feature type="binding site" evidence="3">
    <location>
        <begin position="29"/>
        <end position="30"/>
    </location>
    <ligand>
        <name>FAD</name>
        <dbReference type="ChEBI" id="CHEBI:57692"/>
    </ligand>
</feature>
<organism evidence="5 6">
    <name type="scientific">Suillus subaureus</name>
    <dbReference type="NCBI Taxonomy" id="48587"/>
    <lineage>
        <taxon>Eukaryota</taxon>
        <taxon>Fungi</taxon>
        <taxon>Dikarya</taxon>
        <taxon>Basidiomycota</taxon>
        <taxon>Agaricomycotina</taxon>
        <taxon>Agaricomycetes</taxon>
        <taxon>Agaricomycetidae</taxon>
        <taxon>Boletales</taxon>
        <taxon>Suillineae</taxon>
        <taxon>Suillaceae</taxon>
        <taxon>Suillus</taxon>
    </lineage>
</organism>
<feature type="binding site" evidence="3">
    <location>
        <begin position="516"/>
        <end position="517"/>
    </location>
    <ligand>
        <name>FAD</name>
        <dbReference type="ChEBI" id="CHEBI:57692"/>
    </ligand>
</feature>
<accession>A0A9P7JDT0</accession>
<dbReference type="GO" id="GO:0016614">
    <property type="term" value="F:oxidoreductase activity, acting on CH-OH group of donors"/>
    <property type="evidence" value="ECO:0007669"/>
    <property type="project" value="InterPro"/>
</dbReference>
<evidence type="ECO:0000256" key="1">
    <source>
        <dbReference type="ARBA" id="ARBA00001974"/>
    </source>
</evidence>
<dbReference type="Gene3D" id="3.30.560.10">
    <property type="entry name" value="Glucose Oxidase, domain 3"/>
    <property type="match status" value="1"/>
</dbReference>
<dbReference type="PIRSF" id="PIRSF000137">
    <property type="entry name" value="Alcohol_oxidase"/>
    <property type="match status" value="1"/>
</dbReference>
<evidence type="ECO:0000313" key="6">
    <source>
        <dbReference type="Proteomes" id="UP000807769"/>
    </source>
</evidence>
<dbReference type="Pfam" id="PF00732">
    <property type="entry name" value="GMC_oxred_N"/>
    <property type="match status" value="1"/>
</dbReference>
<evidence type="ECO:0000313" key="5">
    <source>
        <dbReference type="EMBL" id="KAG1816710.1"/>
    </source>
</evidence>
<keyword evidence="6" id="KW-1185">Reference proteome</keyword>
<dbReference type="GeneID" id="64626887"/>
<evidence type="ECO:0000256" key="2">
    <source>
        <dbReference type="ARBA" id="ARBA00010790"/>
    </source>
</evidence>
<dbReference type="GO" id="GO:0050660">
    <property type="term" value="F:flavin adenine dinucleotide binding"/>
    <property type="evidence" value="ECO:0007669"/>
    <property type="project" value="InterPro"/>
</dbReference>
<dbReference type="InterPro" id="IPR012132">
    <property type="entry name" value="GMC_OxRdtase"/>
</dbReference>
<name>A0A9P7JDT0_9AGAM</name>
<reference evidence="5" key="1">
    <citation type="journal article" date="2020" name="New Phytol.">
        <title>Comparative genomics reveals dynamic genome evolution in host specialist ectomycorrhizal fungi.</title>
        <authorList>
            <person name="Lofgren L.A."/>
            <person name="Nguyen N.H."/>
            <person name="Vilgalys R."/>
            <person name="Ruytinx J."/>
            <person name="Liao H.L."/>
            <person name="Branco S."/>
            <person name="Kuo A."/>
            <person name="LaButti K."/>
            <person name="Lipzen A."/>
            <person name="Andreopoulos W."/>
            <person name="Pangilinan J."/>
            <person name="Riley R."/>
            <person name="Hundley H."/>
            <person name="Na H."/>
            <person name="Barry K."/>
            <person name="Grigoriev I.V."/>
            <person name="Stajich J.E."/>
            <person name="Kennedy P.G."/>
        </authorList>
    </citation>
    <scope>NUCLEOTIDE SEQUENCE</scope>
    <source>
        <strain evidence="5">MN1</strain>
    </source>
</reference>
<dbReference type="PANTHER" id="PTHR11552">
    <property type="entry name" value="GLUCOSE-METHANOL-CHOLINE GMC OXIDOREDUCTASE"/>
    <property type="match status" value="1"/>
</dbReference>